<name>A0A238UTK1_9ACTN</name>
<dbReference type="EMBL" id="FZNO01000001">
    <property type="protein sequence ID" value="SNR25027.1"/>
    <property type="molecule type" value="Genomic_DNA"/>
</dbReference>
<dbReference type="SMART" id="SM00346">
    <property type="entry name" value="HTH_ICLR"/>
    <property type="match status" value="1"/>
</dbReference>
<dbReference type="InterPro" id="IPR005471">
    <property type="entry name" value="Tscrpt_reg_IclR_N"/>
</dbReference>
<feature type="domain" description="HTH iclR-type" evidence="4">
    <location>
        <begin position="22"/>
        <end position="82"/>
    </location>
</feature>
<evidence type="ECO:0000256" key="3">
    <source>
        <dbReference type="ARBA" id="ARBA00023163"/>
    </source>
</evidence>
<keyword evidence="2" id="KW-0238">DNA-binding</keyword>
<dbReference type="InterPro" id="IPR050707">
    <property type="entry name" value="HTH_MetabolicPath_Reg"/>
</dbReference>
<dbReference type="Pfam" id="PF09339">
    <property type="entry name" value="HTH_IclR"/>
    <property type="match status" value="1"/>
</dbReference>
<dbReference type="SUPFAM" id="SSF46785">
    <property type="entry name" value="Winged helix' DNA-binding domain"/>
    <property type="match status" value="1"/>
</dbReference>
<dbReference type="PROSITE" id="PS51078">
    <property type="entry name" value="ICLR_ED"/>
    <property type="match status" value="1"/>
</dbReference>
<dbReference type="GO" id="GO:0045892">
    <property type="term" value="P:negative regulation of DNA-templated transcription"/>
    <property type="evidence" value="ECO:0007669"/>
    <property type="project" value="TreeGrafter"/>
</dbReference>
<keyword evidence="7" id="KW-1185">Reference proteome</keyword>
<organism evidence="6 7">
    <name type="scientific">Blastococcus mobilis</name>
    <dbReference type="NCBI Taxonomy" id="1938746"/>
    <lineage>
        <taxon>Bacteria</taxon>
        <taxon>Bacillati</taxon>
        <taxon>Actinomycetota</taxon>
        <taxon>Actinomycetes</taxon>
        <taxon>Geodermatophilales</taxon>
        <taxon>Geodermatophilaceae</taxon>
        <taxon>Blastococcus</taxon>
    </lineage>
</organism>
<keyword evidence="3" id="KW-0804">Transcription</keyword>
<dbReference type="InterPro" id="IPR036388">
    <property type="entry name" value="WH-like_DNA-bd_sf"/>
</dbReference>
<protein>
    <submittedName>
        <fullName evidence="6">Transcriptional regulator, IclR family</fullName>
    </submittedName>
</protein>
<keyword evidence="1" id="KW-0805">Transcription regulation</keyword>
<dbReference type="Gene3D" id="3.30.450.40">
    <property type="match status" value="1"/>
</dbReference>
<dbReference type="AlphaFoldDB" id="A0A238UTK1"/>
<dbReference type="PANTHER" id="PTHR30136">
    <property type="entry name" value="HELIX-TURN-HELIX TRANSCRIPTIONAL REGULATOR, ICLR FAMILY"/>
    <property type="match status" value="1"/>
</dbReference>
<evidence type="ECO:0000259" key="5">
    <source>
        <dbReference type="PROSITE" id="PS51078"/>
    </source>
</evidence>
<dbReference type="GO" id="GO:0003700">
    <property type="term" value="F:DNA-binding transcription factor activity"/>
    <property type="evidence" value="ECO:0007669"/>
    <property type="project" value="TreeGrafter"/>
</dbReference>
<evidence type="ECO:0000256" key="1">
    <source>
        <dbReference type="ARBA" id="ARBA00023015"/>
    </source>
</evidence>
<dbReference type="InterPro" id="IPR029016">
    <property type="entry name" value="GAF-like_dom_sf"/>
</dbReference>
<evidence type="ECO:0000313" key="6">
    <source>
        <dbReference type="EMBL" id="SNR25027.1"/>
    </source>
</evidence>
<sequence>MPDLLQEGIGFSVVKNRPAYAITSVDSALLLASLLQQEGAMRVTDVAARLGVSVSTAHRLLGMLVYRDFAEQLPDRRYAPGPVLRRGAQQQASVTTLREVALPHLRRLVDAVGETANAMVLAGSDVRFVATVECDQILRVGDRTGRTLPAHLSSGGKAVLATLDDAQLAASFEPLDAATAARLDRELRTIRRRGFAVNDQETEAGLTAVGVAVPPAGGFTGAALSLAAPSARYSRGRLPVWASALAEAAGAIARDLSEGPSGEGKT</sequence>
<feature type="domain" description="IclR-ED" evidence="5">
    <location>
        <begin position="82"/>
        <end position="258"/>
    </location>
</feature>
<dbReference type="InterPro" id="IPR036390">
    <property type="entry name" value="WH_DNA-bd_sf"/>
</dbReference>
<dbReference type="PROSITE" id="PS51077">
    <property type="entry name" value="HTH_ICLR"/>
    <property type="match status" value="1"/>
</dbReference>
<dbReference type="Pfam" id="PF01614">
    <property type="entry name" value="IclR_C"/>
    <property type="match status" value="1"/>
</dbReference>
<dbReference type="SUPFAM" id="SSF55781">
    <property type="entry name" value="GAF domain-like"/>
    <property type="match status" value="1"/>
</dbReference>
<dbReference type="PANTHER" id="PTHR30136:SF24">
    <property type="entry name" value="HTH-TYPE TRANSCRIPTIONAL REPRESSOR ALLR"/>
    <property type="match status" value="1"/>
</dbReference>
<accession>A0A238UTK1</accession>
<evidence type="ECO:0000256" key="2">
    <source>
        <dbReference type="ARBA" id="ARBA00023125"/>
    </source>
</evidence>
<gene>
    <name evidence="6" type="ORF">SAMN06272737_101314</name>
</gene>
<dbReference type="InterPro" id="IPR014757">
    <property type="entry name" value="Tscrpt_reg_IclR_C"/>
</dbReference>
<dbReference type="Gene3D" id="1.10.10.10">
    <property type="entry name" value="Winged helix-like DNA-binding domain superfamily/Winged helix DNA-binding domain"/>
    <property type="match status" value="1"/>
</dbReference>
<dbReference type="GO" id="GO:0003677">
    <property type="term" value="F:DNA binding"/>
    <property type="evidence" value="ECO:0007669"/>
    <property type="project" value="UniProtKB-KW"/>
</dbReference>
<reference evidence="6 7" key="1">
    <citation type="submission" date="2017-06" db="EMBL/GenBank/DDBJ databases">
        <authorList>
            <person name="Kim H.J."/>
            <person name="Triplett B.A."/>
        </authorList>
    </citation>
    <scope>NUCLEOTIDE SEQUENCE [LARGE SCALE GENOMIC DNA]</scope>
    <source>
        <strain evidence="6 7">DSM 44272</strain>
    </source>
</reference>
<evidence type="ECO:0000259" key="4">
    <source>
        <dbReference type="PROSITE" id="PS51077"/>
    </source>
</evidence>
<dbReference type="Proteomes" id="UP000198403">
    <property type="component" value="Unassembled WGS sequence"/>
</dbReference>
<proteinExistence type="predicted"/>
<evidence type="ECO:0000313" key="7">
    <source>
        <dbReference type="Proteomes" id="UP000198403"/>
    </source>
</evidence>